<dbReference type="Gene3D" id="3.40.30.10">
    <property type="entry name" value="Glutaredoxin"/>
    <property type="match status" value="1"/>
</dbReference>
<dbReference type="STRING" id="1618207.UM93_05735"/>
<evidence type="ECO:0000313" key="2">
    <source>
        <dbReference type="Proteomes" id="UP000061839"/>
    </source>
</evidence>
<organism evidence="1 2">
    <name type="scientific">Psychromicrobium lacuslunae</name>
    <dbReference type="NCBI Taxonomy" id="1618207"/>
    <lineage>
        <taxon>Bacteria</taxon>
        <taxon>Bacillati</taxon>
        <taxon>Actinomycetota</taxon>
        <taxon>Actinomycetes</taxon>
        <taxon>Micrococcales</taxon>
        <taxon>Micrococcaceae</taxon>
        <taxon>Psychromicrobium</taxon>
    </lineage>
</organism>
<reference evidence="1 2" key="1">
    <citation type="journal article" date="2015" name="Genome Announc.">
        <title>Complete Genome Sequencing of Protease-Producing Novel Arthrobacter sp. Strain IHBB 11108 Using PacBio Single-Molecule Real-Time Sequencing Technology.</title>
        <authorList>
            <person name="Kiran S."/>
            <person name="Swarnkar M.K."/>
            <person name="Pal M."/>
            <person name="Thakur R."/>
            <person name="Tewari R."/>
            <person name="Singh A.K."/>
            <person name="Gulati A."/>
        </authorList>
    </citation>
    <scope>NUCLEOTIDE SEQUENCE [LARGE SCALE GENOMIC DNA]</scope>
    <source>
        <strain evidence="1 2">IHBB 11108</strain>
    </source>
</reference>
<name>A0A0D4BYH4_9MICC</name>
<dbReference type="Proteomes" id="UP000061839">
    <property type="component" value="Chromosome"/>
</dbReference>
<dbReference type="PATRIC" id="fig|1618207.4.peg.1166"/>
<protein>
    <submittedName>
        <fullName evidence="1">DSBA oxidoreductase</fullName>
    </submittedName>
</protein>
<dbReference type="AlphaFoldDB" id="A0A0D4BYH4"/>
<gene>
    <name evidence="1" type="ORF">UM93_05735</name>
</gene>
<dbReference type="KEGG" id="ari:UM93_05735"/>
<dbReference type="SUPFAM" id="SSF52833">
    <property type="entry name" value="Thioredoxin-like"/>
    <property type="match status" value="1"/>
</dbReference>
<dbReference type="EMBL" id="CP011005">
    <property type="protein sequence ID" value="AJT41146.1"/>
    <property type="molecule type" value="Genomic_DNA"/>
</dbReference>
<dbReference type="InterPro" id="IPR036249">
    <property type="entry name" value="Thioredoxin-like_sf"/>
</dbReference>
<dbReference type="HOGENOM" id="CLU_087602_1_0_11"/>
<dbReference type="InterPro" id="IPR053977">
    <property type="entry name" value="Rv2466c-like"/>
</dbReference>
<evidence type="ECO:0000313" key="1">
    <source>
        <dbReference type="EMBL" id="AJT41146.1"/>
    </source>
</evidence>
<dbReference type="Pfam" id="PF22234">
    <property type="entry name" value="Rv2466c-like"/>
    <property type="match status" value="1"/>
</dbReference>
<keyword evidence="2" id="KW-1185">Reference proteome</keyword>
<proteinExistence type="predicted"/>
<accession>A0A0D4BYH4</accession>
<sequence length="213" mass="23952">MSETARLSEETQKANKADFWFDPICPFAWVTSRWIGEVEKVRGIQVDWHVMSLSVLNENKEDLSDFYKSLMQRGWAPVRVVIAAQQLHGEAVVKPLYDALGKRIHNEGVSDYLEAIKGALAEVGLPAELIDYAEKDDYDEQLRASHEAGISQVGQEVGTPVVSFNGTAFFGPVLTRIPRGEEAGRIWDAAVTLGEFPYFFELKRTRTESPQFD</sequence>
<dbReference type="RefSeq" id="WP_045074283.1">
    <property type="nucleotide sequence ID" value="NZ_CP011005.1"/>
</dbReference>